<name>A0A1D3CZE4_9EIME</name>
<sequence length="173" mass="19258">MKCVNQPYSLGGDAEIHPSASWMLRVKDGDGGKLQSREGDQVLDASKDVLQCRLKDTSAKEPDKITCCVGQKTEIPVLEERFYLPGFRCRRPGKDFQVSIRQYLTAFLPSCASTCREPETAVLSSATGHRYTIMTFNNSNQVPYPEVFHGLNSSIFLPAFEANILLTSYAKTL</sequence>
<dbReference type="Proteomes" id="UP000095192">
    <property type="component" value="Unassembled WGS sequence"/>
</dbReference>
<reference evidence="1 2" key="1">
    <citation type="journal article" date="2016" name="BMC Genomics">
        <title>Comparative genomics reveals Cyclospora cayetanensis possesses coccidia-like metabolism and invasion components but unique surface antigens.</title>
        <authorList>
            <person name="Liu S."/>
            <person name="Wang L."/>
            <person name="Zheng H."/>
            <person name="Xu Z."/>
            <person name="Roellig D.M."/>
            <person name="Li N."/>
            <person name="Frace M.A."/>
            <person name="Tang K."/>
            <person name="Arrowood M.J."/>
            <person name="Moss D.M."/>
            <person name="Zhang L."/>
            <person name="Feng Y."/>
            <person name="Xiao L."/>
        </authorList>
    </citation>
    <scope>NUCLEOTIDE SEQUENCE [LARGE SCALE GENOMIC DNA]</scope>
    <source>
        <strain evidence="1 2">CHN_HEN01</strain>
    </source>
</reference>
<dbReference type="InParanoid" id="A0A1D3CZE4"/>
<protein>
    <submittedName>
        <fullName evidence="1">Uncharacterized protein</fullName>
    </submittedName>
</protein>
<keyword evidence="2" id="KW-1185">Reference proteome</keyword>
<dbReference type="VEuPathDB" id="ToxoDB:cyc_06290"/>
<evidence type="ECO:0000313" key="1">
    <source>
        <dbReference type="EMBL" id="OEH76577.1"/>
    </source>
</evidence>
<proteinExistence type="predicted"/>
<evidence type="ECO:0000313" key="2">
    <source>
        <dbReference type="Proteomes" id="UP000095192"/>
    </source>
</evidence>
<dbReference type="EMBL" id="JROU02001406">
    <property type="protein sequence ID" value="OEH76577.1"/>
    <property type="molecule type" value="Genomic_DNA"/>
</dbReference>
<organism evidence="1 2">
    <name type="scientific">Cyclospora cayetanensis</name>
    <dbReference type="NCBI Taxonomy" id="88456"/>
    <lineage>
        <taxon>Eukaryota</taxon>
        <taxon>Sar</taxon>
        <taxon>Alveolata</taxon>
        <taxon>Apicomplexa</taxon>
        <taxon>Conoidasida</taxon>
        <taxon>Coccidia</taxon>
        <taxon>Eucoccidiorida</taxon>
        <taxon>Eimeriorina</taxon>
        <taxon>Eimeriidae</taxon>
        <taxon>Cyclospora</taxon>
    </lineage>
</organism>
<dbReference type="AlphaFoldDB" id="A0A1D3CZE4"/>
<comment type="caution">
    <text evidence="1">The sequence shown here is derived from an EMBL/GenBank/DDBJ whole genome shotgun (WGS) entry which is preliminary data.</text>
</comment>
<accession>A0A1D3CZE4</accession>
<gene>
    <name evidence="1" type="ORF">cyc_06290</name>
</gene>